<name>A0A1Y2FHV6_9BASI</name>
<keyword evidence="3" id="KW-1185">Reference proteome</keyword>
<dbReference type="Gene3D" id="3.80.10.10">
    <property type="entry name" value="Ribonuclease Inhibitor"/>
    <property type="match status" value="1"/>
</dbReference>
<accession>A0A1Y2FHV6</accession>
<evidence type="ECO:0000256" key="1">
    <source>
        <dbReference type="SAM" id="MobiDB-lite"/>
    </source>
</evidence>
<protein>
    <recommendedName>
        <fullName evidence="4">F-box domain-containing protein</fullName>
    </recommendedName>
</protein>
<evidence type="ECO:0008006" key="4">
    <source>
        <dbReference type="Google" id="ProtNLM"/>
    </source>
</evidence>
<feature type="non-terminal residue" evidence="2">
    <location>
        <position position="349"/>
    </location>
</feature>
<proteinExistence type="predicted"/>
<dbReference type="Proteomes" id="UP000193467">
    <property type="component" value="Unassembled WGS sequence"/>
</dbReference>
<evidence type="ECO:0000313" key="2">
    <source>
        <dbReference type="EMBL" id="ORY82395.1"/>
    </source>
</evidence>
<evidence type="ECO:0000313" key="3">
    <source>
        <dbReference type="Proteomes" id="UP000193467"/>
    </source>
</evidence>
<feature type="region of interest" description="Disordered" evidence="1">
    <location>
        <begin position="1"/>
        <end position="35"/>
    </location>
</feature>
<dbReference type="InParanoid" id="A0A1Y2FHV6"/>
<organism evidence="2 3">
    <name type="scientific">Leucosporidium creatinivorum</name>
    <dbReference type="NCBI Taxonomy" id="106004"/>
    <lineage>
        <taxon>Eukaryota</taxon>
        <taxon>Fungi</taxon>
        <taxon>Dikarya</taxon>
        <taxon>Basidiomycota</taxon>
        <taxon>Pucciniomycotina</taxon>
        <taxon>Microbotryomycetes</taxon>
        <taxon>Leucosporidiales</taxon>
        <taxon>Leucosporidium</taxon>
    </lineage>
</organism>
<sequence length="349" mass="37717">MDRPRRTPRRSTTAAAPPPAPYLRPQQPADSPAASLPTETLKQILDLSLKDLKLGTAQKARLAFGRVAVHWWSVAEINKQAVVRSSSKAEKLAQAIRKHGKKSPTTLYLKIEALGAGRGQRAASLLSACRGLEFLQLRIVAGSPLGRQDDLLGKPLYEALQSLSSLKTVVLPERIQLTSATFFGLLASWTRLEVLRASELSLSDSGGAAPSAENLPSLTTLRIPLGPSLAHARHLEPLLAASKSTISHLAFGPVEVELGDELPTAEQFAFLLPVAPRLKSLEMYDGAQTFTNDCLEAVIDALKSVETLTIGFSGHDAGTLFGRLCRLPQLKSFRLRQGRRVLRSSLSSV</sequence>
<reference evidence="2 3" key="1">
    <citation type="submission" date="2016-07" db="EMBL/GenBank/DDBJ databases">
        <title>Pervasive Adenine N6-methylation of Active Genes in Fungi.</title>
        <authorList>
            <consortium name="DOE Joint Genome Institute"/>
            <person name="Mondo S.J."/>
            <person name="Dannebaum R.O."/>
            <person name="Kuo R.C."/>
            <person name="Labutti K."/>
            <person name="Haridas S."/>
            <person name="Kuo A."/>
            <person name="Salamov A."/>
            <person name="Ahrendt S.R."/>
            <person name="Lipzen A."/>
            <person name="Sullivan W."/>
            <person name="Andreopoulos W.B."/>
            <person name="Clum A."/>
            <person name="Lindquist E."/>
            <person name="Daum C."/>
            <person name="Ramamoorthy G.K."/>
            <person name="Gryganskyi A."/>
            <person name="Culley D."/>
            <person name="Magnuson J.K."/>
            <person name="James T.Y."/>
            <person name="O'Malley M.A."/>
            <person name="Stajich J.E."/>
            <person name="Spatafora J.W."/>
            <person name="Visel A."/>
            <person name="Grigoriev I.V."/>
        </authorList>
    </citation>
    <scope>NUCLEOTIDE SEQUENCE [LARGE SCALE GENOMIC DNA]</scope>
    <source>
        <strain evidence="2 3">62-1032</strain>
    </source>
</reference>
<dbReference type="EMBL" id="MCGR01000021">
    <property type="protein sequence ID" value="ORY82395.1"/>
    <property type="molecule type" value="Genomic_DNA"/>
</dbReference>
<dbReference type="AlphaFoldDB" id="A0A1Y2FHV6"/>
<gene>
    <name evidence="2" type="ORF">BCR35DRAFT_303808</name>
</gene>
<dbReference type="InterPro" id="IPR032675">
    <property type="entry name" value="LRR_dom_sf"/>
</dbReference>
<comment type="caution">
    <text evidence="2">The sequence shown here is derived from an EMBL/GenBank/DDBJ whole genome shotgun (WGS) entry which is preliminary data.</text>
</comment>
<dbReference type="SUPFAM" id="SSF52047">
    <property type="entry name" value="RNI-like"/>
    <property type="match status" value="1"/>
</dbReference>